<dbReference type="InterPro" id="IPR004218">
    <property type="entry name" value="GSHS_ATP-bd"/>
</dbReference>
<name>A0A3B7RES2_9BACT</name>
<protein>
    <recommendedName>
        <fullName evidence="1">Prokaryotic glutathione synthetase ATP-binding domain-containing protein</fullName>
    </recommendedName>
</protein>
<dbReference type="SUPFAM" id="SSF56059">
    <property type="entry name" value="Glutathione synthetase ATP-binding domain-like"/>
    <property type="match status" value="1"/>
</dbReference>
<evidence type="ECO:0000313" key="3">
    <source>
        <dbReference type="Proteomes" id="UP000262802"/>
    </source>
</evidence>
<evidence type="ECO:0000313" key="2">
    <source>
        <dbReference type="EMBL" id="AYA37756.1"/>
    </source>
</evidence>
<dbReference type="PANTHER" id="PTHR39217">
    <property type="match status" value="1"/>
</dbReference>
<organism evidence="2 3">
    <name type="scientific">Hymenobacter oligotrophus</name>
    <dbReference type="NCBI Taxonomy" id="2319843"/>
    <lineage>
        <taxon>Bacteria</taxon>
        <taxon>Pseudomonadati</taxon>
        <taxon>Bacteroidota</taxon>
        <taxon>Cytophagia</taxon>
        <taxon>Cytophagales</taxon>
        <taxon>Hymenobacteraceae</taxon>
        <taxon>Hymenobacter</taxon>
    </lineage>
</organism>
<dbReference type="InterPro" id="IPR053191">
    <property type="entry name" value="DcsG_Biosynth_Enzyme"/>
</dbReference>
<dbReference type="OrthoDB" id="3373978at2"/>
<dbReference type="Pfam" id="PF02955">
    <property type="entry name" value="GSH-S_ATP"/>
    <property type="match status" value="1"/>
</dbReference>
<dbReference type="KEGG" id="hyh:D3Y59_12280"/>
<proteinExistence type="predicted"/>
<dbReference type="PANTHER" id="PTHR39217:SF1">
    <property type="entry name" value="GLUTATHIONE SYNTHETASE"/>
    <property type="match status" value="1"/>
</dbReference>
<reference evidence="2 3" key="1">
    <citation type="submission" date="2018-09" db="EMBL/GenBank/DDBJ databases">
        <title>Hymenobacter medium sp. nov., isolated from R2A medium.</title>
        <authorList>
            <person name="Yingchao G."/>
        </authorList>
    </citation>
    <scope>NUCLEOTIDE SEQUENCE [LARGE SCALE GENOMIC DNA]</scope>
    <source>
        <strain evidence="3">sh-6</strain>
    </source>
</reference>
<dbReference type="GO" id="GO:0005524">
    <property type="term" value="F:ATP binding"/>
    <property type="evidence" value="ECO:0007669"/>
    <property type="project" value="InterPro"/>
</dbReference>
<dbReference type="AlphaFoldDB" id="A0A3B7RES2"/>
<feature type="domain" description="Prokaryotic glutathione synthetase ATP-binding" evidence="1">
    <location>
        <begin position="134"/>
        <end position="246"/>
    </location>
</feature>
<dbReference type="Gene3D" id="3.30.470.20">
    <property type="entry name" value="ATP-grasp fold, B domain"/>
    <property type="match status" value="1"/>
</dbReference>
<sequence>MHIALVSCDALAQYAATNVAAEDQQLADYLRARGLQVSYVSWTDARVRWEAFDVAVLKSPWDYFDRPTEFHNWLNELDARGVRLLNPTSIVRHNADKLYLRDMEQAGVPIVPTHWLPRGSRVEPAALLAELGTERLVLKPTVSGGAKDTFALGLDEANAALEQLQALVDEADFMAQPFLPQIQTTGEWSLVFFGGQLSHCVRKTPKSGDFRVQHFHGGAIHAETPPAATVAVAQDIVGRFAQGCLYARVDGVEAPAGGFWLMELEMIEPFLYMDSAGEVAYQRYYEALLRLTQPTAVKL</sequence>
<keyword evidence="3" id="KW-1185">Reference proteome</keyword>
<dbReference type="EMBL" id="CP032317">
    <property type="protein sequence ID" value="AYA37756.1"/>
    <property type="molecule type" value="Genomic_DNA"/>
</dbReference>
<dbReference type="RefSeq" id="WP_119445317.1">
    <property type="nucleotide sequence ID" value="NZ_CP032317.1"/>
</dbReference>
<dbReference type="Proteomes" id="UP000262802">
    <property type="component" value="Chromosome"/>
</dbReference>
<accession>A0A3B7RES2</accession>
<evidence type="ECO:0000259" key="1">
    <source>
        <dbReference type="Pfam" id="PF02955"/>
    </source>
</evidence>
<dbReference type="GO" id="GO:0004363">
    <property type="term" value="F:glutathione synthase activity"/>
    <property type="evidence" value="ECO:0007669"/>
    <property type="project" value="InterPro"/>
</dbReference>
<gene>
    <name evidence="2" type="ORF">D3Y59_12280</name>
</gene>